<keyword evidence="3" id="KW-1185">Reference proteome</keyword>
<proteinExistence type="predicted"/>
<comment type="caution">
    <text evidence="2">The sequence shown here is derived from an EMBL/GenBank/DDBJ whole genome shotgun (WGS) entry which is preliminary data.</text>
</comment>
<evidence type="ECO:0000313" key="2">
    <source>
        <dbReference type="EMBL" id="REH28642.1"/>
    </source>
</evidence>
<feature type="transmembrane region" description="Helical" evidence="1">
    <location>
        <begin position="20"/>
        <end position="41"/>
    </location>
</feature>
<name>A0A3E0GUM5_9PSEU</name>
<dbReference type="EMBL" id="QUNO01000026">
    <property type="protein sequence ID" value="REH28642.1"/>
    <property type="molecule type" value="Genomic_DNA"/>
</dbReference>
<organism evidence="2 3">
    <name type="scientific">Kutzneria buriramensis</name>
    <dbReference type="NCBI Taxonomy" id="1045776"/>
    <lineage>
        <taxon>Bacteria</taxon>
        <taxon>Bacillati</taxon>
        <taxon>Actinomycetota</taxon>
        <taxon>Actinomycetes</taxon>
        <taxon>Pseudonocardiales</taxon>
        <taxon>Pseudonocardiaceae</taxon>
        <taxon>Kutzneria</taxon>
    </lineage>
</organism>
<keyword evidence="1" id="KW-1133">Transmembrane helix</keyword>
<sequence>MTGRLRQAVTGEDGAVTTEVALYVPITVVVACLLWAFGATYTADSAVLHATINAARQASLARTAAQAQRDATAVARQILDEHNLRCRTMTVTVDTAGFGVPVGQPAQVAVDVDCQISLADLAVPGLSGQKTLHEHQVSPLDTSRARQ</sequence>
<dbReference type="OrthoDB" id="4869119at2"/>
<gene>
    <name evidence="2" type="ORF">BCF44_12684</name>
</gene>
<reference evidence="2 3" key="1">
    <citation type="submission" date="2018-08" db="EMBL/GenBank/DDBJ databases">
        <title>Genomic Encyclopedia of Archaeal and Bacterial Type Strains, Phase II (KMG-II): from individual species to whole genera.</title>
        <authorList>
            <person name="Goeker M."/>
        </authorList>
    </citation>
    <scope>NUCLEOTIDE SEQUENCE [LARGE SCALE GENOMIC DNA]</scope>
    <source>
        <strain evidence="2 3">DSM 45791</strain>
    </source>
</reference>
<accession>A0A3E0GUM5</accession>
<evidence type="ECO:0000256" key="1">
    <source>
        <dbReference type="SAM" id="Phobius"/>
    </source>
</evidence>
<evidence type="ECO:0008006" key="4">
    <source>
        <dbReference type="Google" id="ProtNLM"/>
    </source>
</evidence>
<dbReference type="RefSeq" id="WP_116181422.1">
    <property type="nucleotide sequence ID" value="NZ_CP144375.1"/>
</dbReference>
<keyword evidence="1" id="KW-0472">Membrane</keyword>
<dbReference type="Proteomes" id="UP000256269">
    <property type="component" value="Unassembled WGS sequence"/>
</dbReference>
<keyword evidence="1" id="KW-0812">Transmembrane</keyword>
<dbReference type="AlphaFoldDB" id="A0A3E0GUM5"/>
<evidence type="ECO:0000313" key="3">
    <source>
        <dbReference type="Proteomes" id="UP000256269"/>
    </source>
</evidence>
<protein>
    <recommendedName>
        <fullName evidence="4">TadE-like protein</fullName>
    </recommendedName>
</protein>
<dbReference type="PROSITE" id="PS51257">
    <property type="entry name" value="PROKAR_LIPOPROTEIN"/>
    <property type="match status" value="1"/>
</dbReference>